<evidence type="ECO:0000313" key="5">
    <source>
        <dbReference type="EMBL" id="KAL3081332.1"/>
    </source>
</evidence>
<keyword evidence="1" id="KW-0175">Coiled coil</keyword>
<dbReference type="InterPro" id="IPR048344">
    <property type="entry name" value="Zw10_middle"/>
</dbReference>
<evidence type="ECO:0000256" key="1">
    <source>
        <dbReference type="SAM" id="Coils"/>
    </source>
</evidence>
<keyword evidence="6" id="KW-1185">Reference proteome</keyword>
<evidence type="ECO:0008006" key="7">
    <source>
        <dbReference type="Google" id="ProtNLM"/>
    </source>
</evidence>
<feature type="coiled-coil region" evidence="1">
    <location>
        <begin position="7"/>
        <end position="77"/>
    </location>
</feature>
<dbReference type="InterPro" id="IPR055148">
    <property type="entry name" value="ZW10_C_2"/>
</dbReference>
<name>A0ABD2IT87_9BILA</name>
<feature type="domain" description="ZW10 C-terminal helical" evidence="4">
    <location>
        <begin position="612"/>
        <end position="759"/>
    </location>
</feature>
<gene>
    <name evidence="5" type="ORF">niasHT_039809</name>
</gene>
<dbReference type="AlphaFoldDB" id="A0ABD2IT87"/>
<dbReference type="InterPro" id="IPR046362">
    <property type="entry name" value="Zw10/DSL1_C_sf"/>
</dbReference>
<dbReference type="Pfam" id="PF20666">
    <property type="entry name" value="ZW10_C"/>
    <property type="match status" value="1"/>
</dbReference>
<dbReference type="Pfam" id="PF22766">
    <property type="entry name" value="ZW10_C2"/>
    <property type="match status" value="1"/>
</dbReference>
<organism evidence="5 6">
    <name type="scientific">Heterodera trifolii</name>
    <dbReference type="NCBI Taxonomy" id="157864"/>
    <lineage>
        <taxon>Eukaryota</taxon>
        <taxon>Metazoa</taxon>
        <taxon>Ecdysozoa</taxon>
        <taxon>Nematoda</taxon>
        <taxon>Chromadorea</taxon>
        <taxon>Rhabditida</taxon>
        <taxon>Tylenchina</taxon>
        <taxon>Tylenchomorpha</taxon>
        <taxon>Tylenchoidea</taxon>
        <taxon>Heteroderidae</taxon>
        <taxon>Heteroderinae</taxon>
        <taxon>Heterodera</taxon>
    </lineage>
</organism>
<accession>A0ABD2IT87</accession>
<feature type="domain" description="Centromere/kinetochore protein zw10 middle" evidence="2">
    <location>
        <begin position="205"/>
        <end position="400"/>
    </location>
</feature>
<evidence type="ECO:0000259" key="4">
    <source>
        <dbReference type="Pfam" id="PF22766"/>
    </source>
</evidence>
<feature type="domain" description="Centromere/kinetochore protein zw10 C-terminal" evidence="3">
    <location>
        <begin position="457"/>
        <end position="589"/>
    </location>
</feature>
<dbReference type="Proteomes" id="UP001620626">
    <property type="component" value="Unassembled WGS sequence"/>
</dbReference>
<sequence length="760" mass="86574">MEIDKEIAELEQEISKSINEVAKDLELKYRDFVPSYIGLADCQDKIQMALQNGKENVIKMEEKLTNAEKEIVKLKENAPHKKLGVVQDLVDRLAILDEMEQCLNTLWLMPTDSKTEFDPLATTRTILRLTELCAALESESSNYLESINERILPLLFAEIETRKGELCQQLSDFYASFFRFTEDDRVSPPLYSMSINCPSIKTASDCFSAMRQLDLLEDRLEEMVDIIWEHFCLKLIYAVTGDGQNDTDWGQLIKVQTDKFAERSVRICIAKEVEMGRKPSPTAVFGNLCHFFDSLHMALKGIRADDRPLIDLLGEAISEQLVSTIEKGCLGPAIPFEKYEAAKMYDELRKLSQSFLAFMQEKGFFVRSVDHLFGNFFDSFERISVDRRCHHFITTARELIKQPYIELVEAGSALDSKEEKSSDILWKMEEKLRIKSDDEDSRLPTSTKWDKYFTKTFQFQHCQISKSTFNLVVILHDVLRAAAETDSEMEASRLVTTARNIVEMFATTAPEYHRLTLSSVPHMAAVFFNNCHFIVHRLSTLSADILQNILTVSKITGQDCAFTDLFTELRILAATTLEQHITQARRQLSATIGEDDIFVGLRDDKTNKHCVKLLNGCVMQLEQTASVWREVLSDFVLTHCVGELVSYLLSAMANTILAKEDIASSDAEISANLLTTLVDRCKKLMEIDGQPTIQRACEEPYHKLQEIIFCLNGNLAEIGHRWCEGTGPLALWLKPAQVKRLVRALFQNTERRANLLAQIN</sequence>
<evidence type="ECO:0000259" key="2">
    <source>
        <dbReference type="Pfam" id="PF20665"/>
    </source>
</evidence>
<evidence type="ECO:0000313" key="6">
    <source>
        <dbReference type="Proteomes" id="UP001620626"/>
    </source>
</evidence>
<dbReference type="Pfam" id="PF20665">
    <property type="entry name" value="Zw10_middle"/>
    <property type="match status" value="1"/>
</dbReference>
<proteinExistence type="predicted"/>
<dbReference type="Gene3D" id="1.10.357.150">
    <property type="match status" value="1"/>
</dbReference>
<comment type="caution">
    <text evidence="5">The sequence shown here is derived from an EMBL/GenBank/DDBJ whole genome shotgun (WGS) entry which is preliminary data.</text>
</comment>
<reference evidence="5 6" key="1">
    <citation type="submission" date="2024-10" db="EMBL/GenBank/DDBJ databases">
        <authorList>
            <person name="Kim D."/>
        </authorList>
    </citation>
    <scope>NUCLEOTIDE SEQUENCE [LARGE SCALE GENOMIC DNA]</scope>
    <source>
        <strain evidence="5">BH-2024</strain>
    </source>
</reference>
<dbReference type="EMBL" id="JBICBT010001137">
    <property type="protein sequence ID" value="KAL3081332.1"/>
    <property type="molecule type" value="Genomic_DNA"/>
</dbReference>
<protein>
    <recommendedName>
        <fullName evidence="7">Centromere/kinetochore protein zw10 homolog</fullName>
    </recommendedName>
</protein>
<dbReference type="PANTHER" id="PTHR12205:SF0">
    <property type="entry name" value="CENTROMERE_KINETOCHORE PROTEIN ZW10 HOMOLOG"/>
    <property type="match status" value="1"/>
</dbReference>
<dbReference type="PANTHER" id="PTHR12205">
    <property type="entry name" value="CENTROMERE/KINETOCHORE PROTEIN ZW10"/>
    <property type="match status" value="1"/>
</dbReference>
<dbReference type="InterPro" id="IPR048343">
    <property type="entry name" value="ZW10_C"/>
</dbReference>
<evidence type="ECO:0000259" key="3">
    <source>
        <dbReference type="Pfam" id="PF20666"/>
    </source>
</evidence>